<protein>
    <submittedName>
        <fullName evidence="1">Uncharacterized protein</fullName>
    </submittedName>
</protein>
<proteinExistence type="predicted"/>
<dbReference type="PANTHER" id="PTHR33198">
    <property type="entry name" value="ANK_REP_REGION DOMAIN-CONTAINING PROTEIN-RELATED"/>
    <property type="match status" value="1"/>
</dbReference>
<evidence type="ECO:0000313" key="2">
    <source>
        <dbReference type="Proteomes" id="UP001152795"/>
    </source>
</evidence>
<feature type="non-terminal residue" evidence="1">
    <location>
        <position position="110"/>
    </location>
</feature>
<organism evidence="1 2">
    <name type="scientific">Paramuricea clavata</name>
    <name type="common">Red gorgonian</name>
    <name type="synonym">Violescent sea-whip</name>
    <dbReference type="NCBI Taxonomy" id="317549"/>
    <lineage>
        <taxon>Eukaryota</taxon>
        <taxon>Metazoa</taxon>
        <taxon>Cnidaria</taxon>
        <taxon>Anthozoa</taxon>
        <taxon>Octocorallia</taxon>
        <taxon>Malacalcyonacea</taxon>
        <taxon>Plexauridae</taxon>
        <taxon>Paramuricea</taxon>
    </lineage>
</organism>
<dbReference type="Proteomes" id="UP001152795">
    <property type="component" value="Unassembled WGS sequence"/>
</dbReference>
<keyword evidence="2" id="KW-1185">Reference proteome</keyword>
<dbReference type="EMBL" id="CACRXK020020977">
    <property type="protein sequence ID" value="CAB4035365.1"/>
    <property type="molecule type" value="Genomic_DNA"/>
</dbReference>
<dbReference type="AlphaFoldDB" id="A0A6S7JRT7"/>
<sequence>MAALQLPTLAPFSVLSDSATLSQRWTKWVKSFEYFLVASNVTDKKRQRALLLHLAGPEVQEVFETLSDTGDDYATALEKLDAYFKPQKNIPFERHMFRQATQDSSETMNT</sequence>
<comment type="caution">
    <text evidence="1">The sequence shown here is derived from an EMBL/GenBank/DDBJ whole genome shotgun (WGS) entry which is preliminary data.</text>
</comment>
<gene>
    <name evidence="1" type="ORF">PACLA_8A072647</name>
</gene>
<accession>A0A6S7JRT7</accession>
<reference evidence="1" key="1">
    <citation type="submission" date="2020-04" db="EMBL/GenBank/DDBJ databases">
        <authorList>
            <person name="Alioto T."/>
            <person name="Alioto T."/>
            <person name="Gomez Garrido J."/>
        </authorList>
    </citation>
    <scope>NUCLEOTIDE SEQUENCE</scope>
    <source>
        <strain evidence="1">A484AB</strain>
    </source>
</reference>
<evidence type="ECO:0000313" key="1">
    <source>
        <dbReference type="EMBL" id="CAB4035365.1"/>
    </source>
</evidence>
<name>A0A6S7JRT7_PARCT</name>
<dbReference type="OrthoDB" id="5988102at2759"/>